<comment type="caution">
    <text evidence="4">The sequence shown here is derived from an EMBL/GenBank/DDBJ whole genome shotgun (WGS) entry which is preliminary data.</text>
</comment>
<accession>A0ABR5FF88</accession>
<proteinExistence type="predicted"/>
<feature type="domain" description="Mce/MlaD" evidence="2">
    <location>
        <begin position="40"/>
        <end position="111"/>
    </location>
</feature>
<evidence type="ECO:0000313" key="5">
    <source>
        <dbReference type="Proteomes" id="UP000036464"/>
    </source>
</evidence>
<dbReference type="InterPro" id="IPR024516">
    <property type="entry name" value="Mce_C"/>
</dbReference>
<keyword evidence="1" id="KW-1133">Transmembrane helix</keyword>
<dbReference type="InterPro" id="IPR005693">
    <property type="entry name" value="Mce"/>
</dbReference>
<dbReference type="RefSeq" id="WP_047319334.1">
    <property type="nucleotide sequence ID" value="NZ_LDPO01000008.1"/>
</dbReference>
<protein>
    <submittedName>
        <fullName evidence="4">Mammalian cell entry protein</fullName>
    </submittedName>
</protein>
<dbReference type="PANTHER" id="PTHR33371">
    <property type="entry name" value="INTERMEMBRANE PHOSPHOLIPID TRANSPORT SYSTEM BINDING PROTEIN MLAD-RELATED"/>
    <property type="match status" value="1"/>
</dbReference>
<evidence type="ECO:0000259" key="3">
    <source>
        <dbReference type="Pfam" id="PF11887"/>
    </source>
</evidence>
<keyword evidence="1" id="KW-0812">Transmembrane</keyword>
<dbReference type="PANTHER" id="PTHR33371:SF18">
    <property type="entry name" value="MCE-FAMILY PROTEIN MCE3C"/>
    <property type="match status" value="1"/>
</dbReference>
<dbReference type="InterPro" id="IPR052336">
    <property type="entry name" value="MlaD_Phospholipid_Transporter"/>
</dbReference>
<feature type="transmembrane region" description="Helical" evidence="1">
    <location>
        <begin position="12"/>
        <end position="30"/>
    </location>
</feature>
<evidence type="ECO:0000259" key="2">
    <source>
        <dbReference type="Pfam" id="PF02470"/>
    </source>
</evidence>
<dbReference type="Pfam" id="PF11887">
    <property type="entry name" value="Mce4_CUP1"/>
    <property type="match status" value="1"/>
</dbReference>
<evidence type="ECO:0000313" key="4">
    <source>
        <dbReference type="EMBL" id="KLO28775.1"/>
    </source>
</evidence>
<dbReference type="InterPro" id="IPR003399">
    <property type="entry name" value="Mce/MlaD"/>
</dbReference>
<name>A0ABR5FF88_9MYCO</name>
<sequence>MRKYQGKRLIRAGLMGVILTVLISLVGLQFDNVWTLFTAKSYSALFAEAGGLGPGDDVMISGINVGTVSNVSLSHGKALVKFTIDGNVRLGDETTVRIKTGSLLGKRVLTVVSSGARPLRSTDVIPVTRTSSPYSLTDALGDLTSNVTDTDTDALNQSLKTLASTLDQIAPQLGPTFDSLSRLSKSINTRNTGLRDLLRTASDVTGVLAKRSDRVNALILNSDALLSVLNDQRQEIVDLLANTSAVSQQLTALVAENERELAPTLDRLNSVTAMLEKNNDNIVNAMKGLNKYSVALGESVASGNYYNAFIANLMPGQFIQPFLDSALGLTPRAQLPLPHRERP</sequence>
<gene>
    <name evidence="4" type="ORF">ABW16_11675</name>
</gene>
<dbReference type="PRINTS" id="PR01782">
    <property type="entry name" value="MCEVIRFACTOR"/>
</dbReference>
<reference evidence="4 5" key="1">
    <citation type="submission" date="2015-05" db="EMBL/GenBank/DDBJ databases">
        <title>Genome sequence of Mycobacterium heraklionense Davo strain.</title>
        <authorList>
            <person name="Greninger A.L."/>
            <person name="Cunningham G."/>
            <person name="Miller S."/>
        </authorList>
    </citation>
    <scope>NUCLEOTIDE SEQUENCE [LARGE SCALE GENOMIC DNA]</scope>
    <source>
        <strain evidence="4 5">Davo</strain>
    </source>
</reference>
<organism evidence="4 5">
    <name type="scientific">Mycolicibacter heraklionensis</name>
    <dbReference type="NCBI Taxonomy" id="512402"/>
    <lineage>
        <taxon>Bacteria</taxon>
        <taxon>Bacillati</taxon>
        <taxon>Actinomycetota</taxon>
        <taxon>Actinomycetes</taxon>
        <taxon>Mycobacteriales</taxon>
        <taxon>Mycobacteriaceae</taxon>
        <taxon>Mycolicibacter</taxon>
    </lineage>
</organism>
<dbReference type="Pfam" id="PF02470">
    <property type="entry name" value="MlaD"/>
    <property type="match status" value="1"/>
</dbReference>
<feature type="domain" description="Mammalian cell entry C-terminal" evidence="3">
    <location>
        <begin position="116"/>
        <end position="303"/>
    </location>
</feature>
<evidence type="ECO:0000256" key="1">
    <source>
        <dbReference type="SAM" id="Phobius"/>
    </source>
</evidence>
<keyword evidence="1" id="KW-0472">Membrane</keyword>
<dbReference type="NCBIfam" id="TIGR00996">
    <property type="entry name" value="Mtu_fam_mce"/>
    <property type="match status" value="1"/>
</dbReference>
<keyword evidence="5" id="KW-1185">Reference proteome</keyword>
<dbReference type="EMBL" id="LDPO01000008">
    <property type="protein sequence ID" value="KLO28775.1"/>
    <property type="molecule type" value="Genomic_DNA"/>
</dbReference>
<dbReference type="Proteomes" id="UP000036464">
    <property type="component" value="Unassembled WGS sequence"/>
</dbReference>